<dbReference type="EMBL" id="AC034242">
    <property type="status" value="NOT_ANNOTATED_CDS"/>
    <property type="molecule type" value="Genomic_DNA"/>
</dbReference>
<name>A0A6Q8PGD0_HUMAN</name>
<protein>
    <submittedName>
        <fullName evidence="1">Uncharacterized protein</fullName>
    </submittedName>
</protein>
<reference evidence="1 2" key="3">
    <citation type="journal article" date="2004" name="Nature">
        <title>Finishing the euchromatic sequence of the human genome.</title>
        <authorList>
            <consortium name="International Human Genome Sequencing Consortium"/>
        </authorList>
    </citation>
    <scope>NUCLEOTIDE SEQUENCE [LARGE SCALE GENOMIC DNA]</scope>
</reference>
<organism evidence="1 2">
    <name type="scientific">Homo sapiens</name>
    <name type="common">Human</name>
    <dbReference type="NCBI Taxonomy" id="9606"/>
    <lineage>
        <taxon>Eukaryota</taxon>
        <taxon>Metazoa</taxon>
        <taxon>Chordata</taxon>
        <taxon>Craniata</taxon>
        <taxon>Vertebrata</taxon>
        <taxon>Euteleostomi</taxon>
        <taxon>Mammalia</taxon>
        <taxon>Eutheria</taxon>
        <taxon>Euarchontoglires</taxon>
        <taxon>Primates</taxon>
        <taxon>Haplorrhini</taxon>
        <taxon>Catarrhini</taxon>
        <taxon>Hominidae</taxon>
        <taxon>Homo</taxon>
    </lineage>
</organism>
<reference evidence="1 2" key="1">
    <citation type="journal article" date="2001" name="Nature">
        <title>Initial sequencing and analysis of the human genome.</title>
        <authorList>
            <consortium name="International Human Genome Sequencing Consortium"/>
            <person name="Lander E.S."/>
            <person name="Linton L.M."/>
            <person name="Birren B."/>
            <person name="Nusbaum C."/>
            <person name="Zody M.C."/>
            <person name="Baldwin J."/>
            <person name="Devon K."/>
            <person name="Dewar K."/>
            <person name="Doyle M."/>
            <person name="FitzHugh W."/>
            <person name="Funke R."/>
            <person name="Gage D."/>
            <person name="Harris K."/>
            <person name="Heaford A."/>
            <person name="Howland J."/>
            <person name="Kann L."/>
            <person name="Lehoczky J."/>
            <person name="LeVine R."/>
            <person name="McEwan P."/>
            <person name="McKernan K."/>
            <person name="Meldrim J."/>
            <person name="Mesirov J.P."/>
            <person name="Miranda C."/>
            <person name="Morris W."/>
            <person name="Naylor J."/>
            <person name="Raymond C."/>
            <person name="Rosetti M."/>
            <person name="Santos R."/>
            <person name="Sheridan A."/>
            <person name="Sougnez C."/>
            <person name="Stange-Thomann N."/>
            <person name="Stojanovic N."/>
            <person name="Subramanian A."/>
            <person name="Wyman D."/>
            <person name="Rogers J."/>
            <person name="Sulston J."/>
            <person name="Ainscough R."/>
            <person name="Beck S."/>
            <person name="Bentley D."/>
            <person name="Burton J."/>
            <person name="Clee C."/>
            <person name="Carter N."/>
            <person name="Coulson A."/>
            <person name="Deadman R."/>
            <person name="Deloukas P."/>
            <person name="Dunham A."/>
            <person name="Dunham I."/>
            <person name="Durbin R."/>
            <person name="French L."/>
            <person name="Grafham D."/>
            <person name="Gregory S."/>
            <person name="Hubbard T."/>
            <person name="Humphray S."/>
            <person name="Hunt A."/>
            <person name="Jones M."/>
            <person name="Lloyd C."/>
            <person name="McMurray A."/>
            <person name="Matthews L."/>
            <person name="Mercer S."/>
            <person name="Milne S."/>
            <person name="Mullikin J.C."/>
            <person name="Mungall A."/>
            <person name="Plumb R."/>
            <person name="Ross M."/>
            <person name="Shownkeen R."/>
            <person name="Sims S."/>
            <person name="Waterston R.H."/>
            <person name="Wilson R.K."/>
            <person name="Hillier L.W."/>
            <person name="McPherson J.D."/>
            <person name="Marra M.A."/>
            <person name="Mardis E.R."/>
            <person name="Fulton L.A."/>
            <person name="Chinwalla A.T."/>
            <person name="Pepin K.H."/>
            <person name="Gish W.R."/>
            <person name="Chissoe S.L."/>
            <person name="Wendl M.C."/>
            <person name="Delehaunty K.D."/>
            <person name="Miner T.L."/>
            <person name="Delehaunty A."/>
            <person name="Kramer J.B."/>
            <person name="Cook L.L."/>
            <person name="Fulton R.S."/>
            <person name="Johnson D.L."/>
            <person name="Minx P.J."/>
            <person name="Clifton S.W."/>
            <person name="Hawkins T."/>
            <person name="Branscomb E."/>
            <person name="Predki P."/>
            <person name="Richardson P."/>
            <person name="Wenning S."/>
            <person name="Slezak T."/>
            <person name="Doggett N."/>
            <person name="Cheng J.F."/>
            <person name="Olsen A."/>
            <person name="Lucas S."/>
            <person name="Elkin C."/>
            <person name="Uberbacher E."/>
            <person name="Frazier M."/>
            <person name="Gibbs R.A."/>
            <person name="Muzny D.M."/>
            <person name="Scherer S.E."/>
            <person name="Bouck J.B."/>
            <person name="Sodergren E.J."/>
            <person name="Worley K.C."/>
            <person name="Rives C.M."/>
            <person name="Gorrell J.H."/>
            <person name="Metzker M.L."/>
            <person name="Naylor S.L."/>
            <person name="Kucherlapati R.S."/>
            <person name="Nelson D.L."/>
            <person name="Weinstock G.M."/>
            <person name="Sakaki Y."/>
            <person name="Fujiyama A."/>
            <person name="Hattori M."/>
            <person name="Yada T."/>
            <person name="Toyoda A."/>
            <person name="Itoh T."/>
            <person name="Kawagoe C."/>
            <person name="Watanabe H."/>
            <person name="Totoki Y."/>
            <person name="Taylor T."/>
            <person name="Weissenbach J."/>
            <person name="Heilig R."/>
            <person name="Saurin W."/>
            <person name="Artiguenave F."/>
            <person name="Brottier P."/>
            <person name="Bruls T."/>
            <person name="Pelletier E."/>
            <person name="Robert C."/>
            <person name="Wincker P."/>
            <person name="Smith D.R."/>
            <person name="Doucette-Stamm L."/>
            <person name="Rubenfield M."/>
            <person name="Weinstock K."/>
            <person name="Lee H.M."/>
            <person name="Dubois J."/>
            <person name="Rosenthal A."/>
            <person name="Platzer M."/>
            <person name="Nyakatura G."/>
            <person name="Taudien S."/>
            <person name="Rump A."/>
            <person name="Yang H."/>
            <person name="Yu J."/>
            <person name="Wang J."/>
            <person name="Huang G."/>
            <person name="Gu J."/>
            <person name="Hood L."/>
            <person name="Rowen L."/>
            <person name="Madan A."/>
            <person name="Qin S."/>
            <person name="Davis R.W."/>
            <person name="Federspiel N.A."/>
            <person name="Abola A.P."/>
            <person name="Proctor M.J."/>
            <person name="Myers R.M."/>
            <person name="Schmutz J."/>
            <person name="Dickson M."/>
            <person name="Grimwood J."/>
            <person name="Cox D.R."/>
            <person name="Olson M.V."/>
            <person name="Kaul R."/>
            <person name="Raymond C."/>
            <person name="Shimizu N."/>
            <person name="Kawasaki K."/>
            <person name="Minoshima S."/>
            <person name="Evans G.A."/>
            <person name="Athanasiou M."/>
            <person name="Schultz R."/>
            <person name="Roe B.A."/>
            <person name="Chen F."/>
            <person name="Pan H."/>
            <person name="Ramser J."/>
            <person name="Lehrach H."/>
            <person name="Reinhardt R."/>
            <person name="McCombie W.R."/>
            <person name="de la Bastide M."/>
            <person name="Dedhia N."/>
            <person name="Blocker H."/>
            <person name="Hornischer K."/>
            <person name="Nordsiek G."/>
            <person name="Agarwala R."/>
            <person name="Aravind L."/>
            <person name="Bailey J.A."/>
            <person name="Bateman A."/>
            <person name="Batzoglou S."/>
            <person name="Birney E."/>
            <person name="Bork P."/>
            <person name="Brown D.G."/>
            <person name="Burge C.B."/>
            <person name="Cerutti L."/>
            <person name="Chen H.C."/>
            <person name="Church D."/>
            <person name="Clamp M."/>
            <person name="Copley R.R."/>
            <person name="Doerks T."/>
            <person name="Eddy S.R."/>
            <person name="Eichler E.E."/>
            <person name="Furey T.S."/>
            <person name="Galagan J."/>
            <person name="Gilbert J.G."/>
            <person name="Harmon C."/>
            <person name="Hayashizaki Y."/>
            <person name="Haussler D."/>
            <person name="Hermjakob H."/>
            <person name="Hokamp K."/>
            <person name="Jang W."/>
            <person name="Johnson L.S."/>
            <person name="Jones T.A."/>
            <person name="Kasif S."/>
            <person name="Kaspryzk A."/>
            <person name="Kennedy S."/>
            <person name="Kent W.J."/>
            <person name="Kitts P."/>
            <person name="Koonin E.V."/>
            <person name="Korf I."/>
            <person name="Kulp D."/>
            <person name="Lancet D."/>
            <person name="Lowe T.M."/>
            <person name="McLysaght A."/>
            <person name="Mikkelsen T."/>
            <person name="Moran J.V."/>
            <person name="Mulder N."/>
            <person name="Pollara V.J."/>
            <person name="Ponting C.P."/>
            <person name="Schuler G."/>
            <person name="Schultz J."/>
            <person name="Slater G."/>
            <person name="Smit A.F."/>
            <person name="Stupka E."/>
            <person name="Szustakowski J."/>
            <person name="Thierry-Mieg D."/>
            <person name="Thierry-Mieg J."/>
            <person name="Wagner L."/>
            <person name="Wallis J."/>
            <person name="Wheeler R."/>
            <person name="Williams A."/>
            <person name="Wolf Y.I."/>
            <person name="Wolfe K.H."/>
            <person name="Yang S.P."/>
            <person name="Yeh R.F."/>
            <person name="Collins F."/>
            <person name="Guyer M.S."/>
            <person name="Peterson J."/>
            <person name="Felsenfeld A."/>
            <person name="Wetterstrand K.A."/>
            <person name="Patrinos A."/>
            <person name="Morgan M.J."/>
            <person name="de Jong P."/>
            <person name="Catanese J.J."/>
            <person name="Osoegawa K."/>
            <person name="Shizuya H."/>
            <person name="Choi S."/>
            <person name="Chen Y.J."/>
        </authorList>
    </citation>
    <scope>NUCLEOTIDE SEQUENCE [LARGE SCALE GENOMIC DNA]</scope>
</reference>
<keyword evidence="2" id="KW-1185">Reference proteome</keyword>
<dbReference type="EMBL" id="AC114982">
    <property type="status" value="NOT_ANNOTATED_CDS"/>
    <property type="molecule type" value="Genomic_DNA"/>
</dbReference>
<reference evidence="1" key="4">
    <citation type="submission" date="2025-08" db="UniProtKB">
        <authorList>
            <consortium name="Ensembl"/>
        </authorList>
    </citation>
    <scope>IDENTIFICATION</scope>
</reference>
<dbReference type="Bgee" id="ENSG00000288643">
    <property type="expression patterns" value="Expressed in male germ line stem cell (sensu Vertebrata) in testis and 24 other cell types or tissues"/>
</dbReference>
<accession>A0A6Q8PGD0</accession>
<dbReference type="MassIVE" id="A0A6Q8PGD0"/>
<reference evidence="1 2" key="2">
    <citation type="journal article" date="2004" name="Nature">
        <title>The DNA sequence and comparative analysis of human chromosome 5.</title>
        <authorList>
            <person name="Schmutz J."/>
            <person name="Martin J."/>
            <person name="Terry A."/>
            <person name="Couronne O."/>
            <person name="Grimwood J."/>
            <person name="Lowry S."/>
            <person name="Gordon L.A."/>
            <person name="Scott D."/>
            <person name="Xie G."/>
            <person name="Huang W."/>
            <person name="Hellsten U."/>
            <person name="Tran-Gyamfi M."/>
            <person name="She X."/>
            <person name="Prabhakar S."/>
            <person name="Aerts A."/>
            <person name="Altherr M."/>
            <person name="Bajorek E."/>
            <person name="Black S."/>
            <person name="Branscomb E."/>
            <person name="Caoile C."/>
            <person name="Challacombe J.F."/>
            <person name="Chan Y.M."/>
            <person name="Denys M."/>
            <person name="Detter J.C."/>
            <person name="Escobar J."/>
            <person name="Flowers D."/>
            <person name="Fotopulos D."/>
            <person name="Glavina T."/>
            <person name="Gomez M."/>
            <person name="Gonzales E."/>
            <person name="Goodstein D."/>
            <person name="Grigoriev I."/>
            <person name="Groza M."/>
            <person name="Hammon N."/>
            <person name="Hawkins T."/>
            <person name="Haydu L."/>
            <person name="Israni S."/>
            <person name="Jett J."/>
            <person name="Kadner K."/>
            <person name="Kimball H."/>
            <person name="Kobayashi A."/>
            <person name="Lopez F."/>
            <person name="Lou Y."/>
            <person name="Martinez D."/>
            <person name="Medina C."/>
            <person name="Morgan J."/>
            <person name="Nandkeshwar R."/>
            <person name="Noonan J.P."/>
            <person name="Pitluck S."/>
            <person name="Pollard M."/>
            <person name="Predki P."/>
            <person name="Priest J."/>
            <person name="Ramirez L."/>
            <person name="Retterer J."/>
            <person name="Rodriguez A."/>
            <person name="Rogers S."/>
            <person name="Salamov A."/>
            <person name="Salazar A."/>
            <person name="Thayer N."/>
            <person name="Tice H."/>
            <person name="Tsai M."/>
            <person name="Ustaszewska A."/>
            <person name="Vo N."/>
            <person name="Wheeler J."/>
            <person name="Wu K."/>
            <person name="Yang J."/>
            <person name="Dickson M."/>
            <person name="Cheng J.F."/>
            <person name="Eichler E.E."/>
            <person name="Olsen A."/>
            <person name="Pennacchio L.A."/>
            <person name="Rokhsar D.S."/>
            <person name="Richardson P."/>
            <person name="Lucas S.M."/>
            <person name="Myers R.M."/>
            <person name="Rubin E.M."/>
        </authorList>
    </citation>
    <scope>NUCLEOTIDE SEQUENCE [LARGE SCALE GENOMIC DNA]</scope>
</reference>
<dbReference type="EMBL" id="AC016637">
    <property type="status" value="NOT_ANNOTATED_CDS"/>
    <property type="molecule type" value="Genomic_DNA"/>
</dbReference>
<reference evidence="1" key="5">
    <citation type="submission" date="2025-09" db="UniProtKB">
        <authorList>
            <consortium name="Ensembl"/>
        </authorList>
    </citation>
    <scope>IDENTIFICATION</scope>
</reference>
<dbReference type="Proteomes" id="UP000005640">
    <property type="component" value="Chromosome 5"/>
</dbReference>
<evidence type="ECO:0000313" key="1">
    <source>
        <dbReference type="Ensembl" id="ENSP00000502199.1"/>
    </source>
</evidence>
<evidence type="ECO:0000313" key="2">
    <source>
        <dbReference type="Proteomes" id="UP000005640"/>
    </source>
</evidence>
<dbReference type="Ensembl" id="ENST00000509663.2">
    <property type="protein sequence ID" value="ENSP00000502199.1"/>
    <property type="gene ID" value="ENSG00000288643.1"/>
</dbReference>
<sequence>MATANFGKIQIGIYVEIKRSDDTTICGMFGTIFAPPLEAE</sequence>
<proteinExistence type="predicted"/>
<dbReference type="AlphaFoldDB" id="A0A6Q8PGD0"/>
<dbReference type="GeneCards" id="ENSG00000288643"/>